<accession>A0ABW8IM97</accession>
<evidence type="ECO:0000313" key="1">
    <source>
        <dbReference type="EMBL" id="MFK2856347.1"/>
    </source>
</evidence>
<comment type="caution">
    <text evidence="1">The sequence shown here is derived from an EMBL/GenBank/DDBJ whole genome shotgun (WGS) entry which is preliminary data.</text>
</comment>
<gene>
    <name evidence="1" type="ORF">ISP18_17205</name>
</gene>
<organism evidence="1 2">
    <name type="scientific">Dyella humi</name>
    <dbReference type="NCBI Taxonomy" id="1770547"/>
    <lineage>
        <taxon>Bacteria</taxon>
        <taxon>Pseudomonadati</taxon>
        <taxon>Pseudomonadota</taxon>
        <taxon>Gammaproteobacteria</taxon>
        <taxon>Lysobacterales</taxon>
        <taxon>Rhodanobacteraceae</taxon>
        <taxon>Dyella</taxon>
    </lineage>
</organism>
<dbReference type="Proteomes" id="UP001620409">
    <property type="component" value="Unassembled WGS sequence"/>
</dbReference>
<keyword evidence="2" id="KW-1185">Reference proteome</keyword>
<sequence>MAVPWLADHGSLAASISGIVSSPCLRVKLKDALEGIEESYRVELLYLIAERQFAAVRAAIGGNSDKPA</sequence>
<evidence type="ECO:0000313" key="2">
    <source>
        <dbReference type="Proteomes" id="UP001620409"/>
    </source>
</evidence>
<protein>
    <submittedName>
        <fullName evidence="1">Uncharacterized protein</fullName>
    </submittedName>
</protein>
<dbReference type="RefSeq" id="WP_380014911.1">
    <property type="nucleotide sequence ID" value="NZ_JADIKI010000023.1"/>
</dbReference>
<dbReference type="EMBL" id="JADIKI010000023">
    <property type="protein sequence ID" value="MFK2856347.1"/>
    <property type="molecule type" value="Genomic_DNA"/>
</dbReference>
<name>A0ABW8IM97_9GAMM</name>
<proteinExistence type="predicted"/>
<reference evidence="1 2" key="1">
    <citation type="submission" date="2020-10" db="EMBL/GenBank/DDBJ databases">
        <title>Phylogeny of dyella-like bacteria.</title>
        <authorList>
            <person name="Fu J."/>
        </authorList>
    </citation>
    <scope>NUCLEOTIDE SEQUENCE [LARGE SCALE GENOMIC DNA]</scope>
    <source>
        <strain evidence="1 2">DHG40</strain>
    </source>
</reference>